<dbReference type="AlphaFoldDB" id="T1HDI4"/>
<dbReference type="GO" id="GO:0006915">
    <property type="term" value="P:apoptotic process"/>
    <property type="evidence" value="ECO:0007669"/>
    <property type="project" value="UniProtKB-KW"/>
</dbReference>
<dbReference type="InterPro" id="IPR015943">
    <property type="entry name" value="WD40/YVTN_repeat-like_dom_sf"/>
</dbReference>
<dbReference type="SMART" id="SM00320">
    <property type="entry name" value="WD40"/>
    <property type="match status" value="5"/>
</dbReference>
<dbReference type="SUPFAM" id="SSF52540">
    <property type="entry name" value="P-loop containing nucleoside triphosphate hydrolases"/>
    <property type="match status" value="1"/>
</dbReference>
<dbReference type="PANTHER" id="PTHR22845:SF5">
    <property type="entry name" value="APOPTOTIC PROTEASE-ACTIVATING FACTOR 1"/>
    <property type="match status" value="1"/>
</dbReference>
<dbReference type="InterPro" id="IPR042197">
    <property type="entry name" value="Apaf_helical"/>
</dbReference>
<dbReference type="Pfam" id="PF00931">
    <property type="entry name" value="NB-ARC"/>
    <property type="match status" value="1"/>
</dbReference>
<dbReference type="CDD" id="cd01671">
    <property type="entry name" value="CARD"/>
    <property type="match status" value="1"/>
</dbReference>
<keyword evidence="2" id="KW-0053">Apoptosis</keyword>
<keyword evidence="1" id="KW-0853">WD repeat</keyword>
<proteinExistence type="predicted"/>
<dbReference type="InterPro" id="IPR041452">
    <property type="entry name" value="APAF1_C"/>
</dbReference>
<dbReference type="EnsemblMetazoa" id="RPRC002104-RA">
    <property type="protein sequence ID" value="RPRC002104-PA"/>
    <property type="gene ID" value="RPRC002104"/>
</dbReference>
<dbReference type="Gene3D" id="1.25.40.370">
    <property type="match status" value="1"/>
</dbReference>
<dbReference type="OMA" id="HELCKGR"/>
<dbReference type="Proteomes" id="UP000015103">
    <property type="component" value="Unassembled WGS sequence"/>
</dbReference>
<dbReference type="Pfam" id="PF21296">
    <property type="entry name" value="WHD_APAF1"/>
    <property type="match status" value="1"/>
</dbReference>
<evidence type="ECO:0000313" key="4">
    <source>
        <dbReference type="EnsemblMetazoa" id="RPRC002104-PA"/>
    </source>
</evidence>
<dbReference type="PROSITE" id="PS50082">
    <property type="entry name" value="WD_REPEATS_2"/>
    <property type="match status" value="1"/>
</dbReference>
<evidence type="ECO:0000256" key="1">
    <source>
        <dbReference type="ARBA" id="ARBA00022574"/>
    </source>
</evidence>
<reference evidence="4" key="1">
    <citation type="submission" date="2015-05" db="UniProtKB">
        <authorList>
            <consortium name="EnsemblMetazoa"/>
        </authorList>
    </citation>
    <scope>IDENTIFICATION</scope>
</reference>
<dbReference type="HOGENOM" id="CLU_279437_0_0_1"/>
<dbReference type="GO" id="GO:0042981">
    <property type="term" value="P:regulation of apoptotic process"/>
    <property type="evidence" value="ECO:0007669"/>
    <property type="project" value="InterPro"/>
</dbReference>
<dbReference type="VEuPathDB" id="VectorBase:RPRC002104"/>
<dbReference type="InterPro" id="IPR036388">
    <property type="entry name" value="WH-like_DNA-bd_sf"/>
</dbReference>
<dbReference type="GO" id="GO:0005829">
    <property type="term" value="C:cytosol"/>
    <property type="evidence" value="ECO:0007669"/>
    <property type="project" value="UniProtKB-ARBA"/>
</dbReference>
<dbReference type="InterPro" id="IPR002182">
    <property type="entry name" value="NB-ARC"/>
</dbReference>
<name>T1HDI4_RHOPR</name>
<dbReference type="InterPro" id="IPR001680">
    <property type="entry name" value="WD40_rpt"/>
</dbReference>
<dbReference type="PRINTS" id="PR00364">
    <property type="entry name" value="DISEASERSIST"/>
</dbReference>
<accession>T1HDI4</accession>
<evidence type="ECO:0000313" key="5">
    <source>
        <dbReference type="Proteomes" id="UP000015103"/>
    </source>
</evidence>
<dbReference type="InterPro" id="IPR027417">
    <property type="entry name" value="P-loop_NTPase"/>
</dbReference>
<dbReference type="eggNOG" id="KOG4658">
    <property type="taxonomic scope" value="Eukaryota"/>
</dbReference>
<keyword evidence="5" id="KW-1185">Reference proteome</keyword>
<dbReference type="Pfam" id="PF17908">
    <property type="entry name" value="APAF1_C"/>
    <property type="match status" value="1"/>
</dbReference>
<dbReference type="EMBL" id="ACPB03012029">
    <property type="status" value="NOT_ANNOTATED_CDS"/>
    <property type="molecule type" value="Genomic_DNA"/>
</dbReference>
<evidence type="ECO:0000256" key="3">
    <source>
        <dbReference type="ARBA" id="ARBA00022737"/>
    </source>
</evidence>
<dbReference type="PROSITE" id="PS50209">
    <property type="entry name" value="CARD"/>
    <property type="match status" value="1"/>
</dbReference>
<dbReference type="InterPro" id="IPR048975">
    <property type="entry name" value="WHD_APAF1"/>
</dbReference>
<dbReference type="Gene3D" id="1.10.533.10">
    <property type="entry name" value="Death Domain, Fas"/>
    <property type="match status" value="1"/>
</dbReference>
<dbReference type="SUPFAM" id="SSF47986">
    <property type="entry name" value="DEATH domain"/>
    <property type="match status" value="1"/>
</dbReference>
<dbReference type="PANTHER" id="PTHR22845">
    <property type="entry name" value="APOPTOTIC PROTEASE-ACTIVATING FACTOR 1"/>
    <property type="match status" value="1"/>
</dbReference>
<sequence>MSGLNKQRIKKYRKDILCDIQEDVIEELEKLKVLSTLDMEQLNKVDDSAKKMEIFLDIIVKKSPSEVEHFLKYLEVWYDWLYDLIVNPNKNIPLQDDLIRGGVPPLPHRNITRKSLVDHVRQILIDLNRDQCLVLHGMMGCGKTSLATEAIYCNEVHELCKGRIYWFPVGSEGEKNLPSLQECLNAILPEPEPNLTDDVKVALCRLRTRFSEWKEGRDALIVLDDVHSEKVVTCLSVGTKLLITTENENIIPVNRKSVTYFEKVPDGFEEEETLALFASGVGLKPQELPPQARVLHKVCKGHPMTISLINGQLEDHKEQMLAKNTSRWDYYVKLFSDKKLKRKSLDYWVGIDNAIKNSIESISEKGKEYFKHFVLFVEDVNLKPKVLSIIWSMDKHEVENLMMEYVRKSLIVRKWNAKINSYVFGIHHLILQHLLRGLDKDYVESLHRNLIECYMKECNGDLSKLKEEDNYIFFYIGRHLKCAKMYKMFPILYLDMEFIEMKLKKAGPADVILNFKQYRNLIIGNNEIDYINKYNSFLQFVEIYGSWVHRGLDIVQLALQEDSNSYVYKCAIELGPNYRKRIVPQMVTIKKDISCVCCIDSSYFVLIGMYNGSIELWDLKSKVMKRNFNEHNGYISTLKINPTSDKFLSTSTDSTVRIWDLVQDVGSDRSPSPRESCERLVPLITSICLFIEGKCFLLENLGGGLLMVSEDRVDVWGTSKEPPTIIPSDIHQQESYTCCALSGHIALGTSMNNVIVCHRHTGKALKRLSASSTNSEVVSVGLTEGALITAYSDKTVFLWPLDDLMLPVSCISWPIDSTDPFISIVTLDNSVQICRGRKVVKNISVDQEIVQLELSSDGKLIAYTCSHSTIIHIERVDTKEIGKCNMEIDLPFKFFLLSHEGKAVIAATKENCPVKVWFQLTDKILLLGKESSGSTFISMPSKDDLTIITASPSFGIHIWDLRTGSVIRKLSLLKPDTLSFSFNRRTIALSEGNVIQVINSTEPVCTESFTQEALVICCSLSPNGKIVVYALSNNRMILYNTELRKRKEYKIDRKINVDMIMAVSNSGVLCVALSEPLVAVFTDLGISYLVLHASSIIASPSHPEKFAVLDNCGELHVLHVCYDNNDLI</sequence>
<dbReference type="Gene3D" id="1.10.10.10">
    <property type="entry name" value="Winged helix-like DNA-binding domain superfamily/Winged helix DNA-binding domain"/>
    <property type="match status" value="1"/>
</dbReference>
<organism evidence="4 5">
    <name type="scientific">Rhodnius prolixus</name>
    <name type="common">Triatomid bug</name>
    <dbReference type="NCBI Taxonomy" id="13249"/>
    <lineage>
        <taxon>Eukaryota</taxon>
        <taxon>Metazoa</taxon>
        <taxon>Ecdysozoa</taxon>
        <taxon>Arthropoda</taxon>
        <taxon>Hexapoda</taxon>
        <taxon>Insecta</taxon>
        <taxon>Pterygota</taxon>
        <taxon>Neoptera</taxon>
        <taxon>Paraneoptera</taxon>
        <taxon>Hemiptera</taxon>
        <taxon>Heteroptera</taxon>
        <taxon>Panheteroptera</taxon>
        <taxon>Cimicomorpha</taxon>
        <taxon>Reduviidae</taxon>
        <taxon>Triatominae</taxon>
        <taxon>Rhodnius</taxon>
    </lineage>
</organism>
<protein>
    <submittedName>
        <fullName evidence="4">Uncharacterized protein</fullName>
    </submittedName>
</protein>
<dbReference type="Gene3D" id="2.130.10.10">
    <property type="entry name" value="YVTN repeat-like/Quinoprotein amine dehydrogenase"/>
    <property type="match status" value="3"/>
</dbReference>
<dbReference type="PROSITE" id="PS50294">
    <property type="entry name" value="WD_REPEATS_REGION"/>
    <property type="match status" value="1"/>
</dbReference>
<dbReference type="InterPro" id="IPR001315">
    <property type="entry name" value="CARD"/>
</dbReference>
<dbReference type="InterPro" id="IPR011029">
    <property type="entry name" value="DEATH-like_dom_sf"/>
</dbReference>
<dbReference type="Gene3D" id="1.10.8.430">
    <property type="entry name" value="Helical domain of apoptotic protease-activating factors"/>
    <property type="match status" value="1"/>
</dbReference>
<dbReference type="GO" id="GO:0043531">
    <property type="term" value="F:ADP binding"/>
    <property type="evidence" value="ECO:0007669"/>
    <property type="project" value="InterPro"/>
</dbReference>
<dbReference type="InParanoid" id="T1HDI4"/>
<dbReference type="STRING" id="13249.T1HDI4"/>
<dbReference type="Pfam" id="PF00400">
    <property type="entry name" value="WD40"/>
    <property type="match status" value="1"/>
</dbReference>
<evidence type="ECO:0000256" key="2">
    <source>
        <dbReference type="ARBA" id="ARBA00022703"/>
    </source>
</evidence>
<dbReference type="Gene3D" id="3.40.50.300">
    <property type="entry name" value="P-loop containing nucleotide triphosphate hydrolases"/>
    <property type="match status" value="1"/>
</dbReference>
<keyword evidence="3" id="KW-0677">Repeat</keyword>
<dbReference type="InterPro" id="IPR011047">
    <property type="entry name" value="Quinoprotein_ADH-like_sf"/>
</dbReference>
<dbReference type="SUPFAM" id="SSF50998">
    <property type="entry name" value="Quinoprotein alcohol dehydrogenase-like"/>
    <property type="match status" value="1"/>
</dbReference>